<feature type="transmembrane region" description="Helical" evidence="1">
    <location>
        <begin position="236"/>
        <end position="259"/>
    </location>
</feature>
<reference evidence="2 3" key="1">
    <citation type="submission" date="2021-07" db="EMBL/GenBank/DDBJ databases">
        <title>Actinomadura sp. PM05-2 isolated from lichen.</title>
        <authorList>
            <person name="Somphong A."/>
            <person name="Phongsopitanun W."/>
            <person name="Tanasupawat S."/>
            <person name="Peongsungnone V."/>
        </authorList>
    </citation>
    <scope>NUCLEOTIDE SEQUENCE [LARGE SCALE GENOMIC DNA]</scope>
    <source>
        <strain evidence="2 3">PM05-2</strain>
    </source>
</reference>
<protein>
    <submittedName>
        <fullName evidence="2">ABC transporter permease</fullName>
    </submittedName>
</protein>
<sequence>MTATGLSPIAAAPAVDAPPRPSPVRLTVVELRKAVDTRSGRWLLAAIVAAGLALMPVILFTVDAPDQDLGEFFAASQLGVSVLLPVLGILTVTAEWSQRTALSTFLLVPDRHRVLAAKLAACAALAALCTAAGLAVAVLARAAGALLGRSSGAWTVEPRPVATMLLFAVVTTMIGVAFGALFANTPLAIVLYFLLPTVWATLGEMVARLHGAARWLDTAKTLDPLTRPEHIGGVEWARAGVSLLVWLALPLAAGAWRLARREVA</sequence>
<keyword evidence="1" id="KW-1133">Transmembrane helix</keyword>
<feature type="transmembrane region" description="Helical" evidence="1">
    <location>
        <begin position="189"/>
        <end position="216"/>
    </location>
</feature>
<feature type="transmembrane region" description="Helical" evidence="1">
    <location>
        <begin position="160"/>
        <end position="182"/>
    </location>
</feature>
<evidence type="ECO:0000313" key="3">
    <source>
        <dbReference type="Proteomes" id="UP000774570"/>
    </source>
</evidence>
<dbReference type="Proteomes" id="UP000774570">
    <property type="component" value="Unassembled WGS sequence"/>
</dbReference>
<keyword evidence="1" id="KW-0812">Transmembrane</keyword>
<evidence type="ECO:0000256" key="1">
    <source>
        <dbReference type="SAM" id="Phobius"/>
    </source>
</evidence>
<organism evidence="2 3">
    <name type="scientific">Actinomadura parmotrematis</name>
    <dbReference type="NCBI Taxonomy" id="2864039"/>
    <lineage>
        <taxon>Bacteria</taxon>
        <taxon>Bacillati</taxon>
        <taxon>Actinomycetota</taxon>
        <taxon>Actinomycetes</taxon>
        <taxon>Streptosporangiales</taxon>
        <taxon>Thermomonosporaceae</taxon>
        <taxon>Actinomadura</taxon>
    </lineage>
</organism>
<name>A0ABS7FTG4_9ACTN</name>
<feature type="transmembrane region" description="Helical" evidence="1">
    <location>
        <begin position="74"/>
        <end position="94"/>
    </location>
</feature>
<dbReference type="EMBL" id="JAIBOA010000007">
    <property type="protein sequence ID" value="MBW8483255.1"/>
    <property type="molecule type" value="Genomic_DNA"/>
</dbReference>
<gene>
    <name evidence="2" type="ORF">K1Y72_12800</name>
</gene>
<feature type="transmembrane region" description="Helical" evidence="1">
    <location>
        <begin position="42"/>
        <end position="62"/>
    </location>
</feature>
<keyword evidence="3" id="KW-1185">Reference proteome</keyword>
<accession>A0ABS7FTG4</accession>
<feature type="transmembrane region" description="Helical" evidence="1">
    <location>
        <begin position="115"/>
        <end position="140"/>
    </location>
</feature>
<keyword evidence="1" id="KW-0472">Membrane</keyword>
<evidence type="ECO:0000313" key="2">
    <source>
        <dbReference type="EMBL" id="MBW8483255.1"/>
    </source>
</evidence>
<dbReference type="RefSeq" id="WP_220166356.1">
    <property type="nucleotide sequence ID" value="NZ_JAIBOA010000007.1"/>
</dbReference>
<proteinExistence type="predicted"/>
<comment type="caution">
    <text evidence="2">The sequence shown here is derived from an EMBL/GenBank/DDBJ whole genome shotgun (WGS) entry which is preliminary data.</text>
</comment>